<evidence type="ECO:0000313" key="1">
    <source>
        <dbReference type="EMBL" id="KFB68874.1"/>
    </source>
</evidence>
<reference evidence="1 2" key="1">
    <citation type="submission" date="2014-07" db="EMBL/GenBank/DDBJ databases">
        <title>Expanding our view of genomic diversity in Candidatus Accumulibacter clades.</title>
        <authorList>
            <person name="Skennerton C.T."/>
            <person name="Barr J.J."/>
            <person name="Slater F.R."/>
            <person name="Bond P.L."/>
            <person name="Tyson G.W."/>
        </authorList>
    </citation>
    <scope>NUCLEOTIDE SEQUENCE [LARGE SCALE GENOMIC DNA]</scope>
    <source>
        <strain evidence="2">SK-01</strain>
    </source>
</reference>
<protein>
    <submittedName>
        <fullName evidence="1">Uncharacterized protein</fullName>
    </submittedName>
</protein>
<dbReference type="Proteomes" id="UP000019812">
    <property type="component" value="Unassembled WGS sequence"/>
</dbReference>
<dbReference type="AlphaFoldDB" id="A0A084Y2D0"/>
<proteinExistence type="predicted"/>
<accession>A0A084Y2D0</accession>
<name>A0A084Y2D0_9PROT</name>
<dbReference type="STRING" id="1457154.CAPSK01_001729"/>
<gene>
    <name evidence="1" type="ORF">CAPSK01_001729</name>
</gene>
<evidence type="ECO:0000313" key="2">
    <source>
        <dbReference type="Proteomes" id="UP000019812"/>
    </source>
</evidence>
<comment type="caution">
    <text evidence="1">The sequence shown here is derived from an EMBL/GenBank/DDBJ whole genome shotgun (WGS) entry which is preliminary data.</text>
</comment>
<dbReference type="EMBL" id="JDSS02000019">
    <property type="protein sequence ID" value="KFB68874.1"/>
    <property type="molecule type" value="Genomic_DNA"/>
</dbReference>
<organism evidence="1 2">
    <name type="scientific">Candidatus Accumulibacter vicinus</name>
    <dbReference type="NCBI Taxonomy" id="2954382"/>
    <lineage>
        <taxon>Bacteria</taxon>
        <taxon>Pseudomonadati</taxon>
        <taxon>Pseudomonadota</taxon>
        <taxon>Betaproteobacteria</taxon>
        <taxon>Candidatus Accumulibacter</taxon>
    </lineage>
</organism>
<sequence length="115" mass="12544">MQLSKEEIEQLETKVRAAAQQAIAYPTDALPDGMRTLVDMQLGTYHTYTHVAALTLLHLARLATAVESLAKTLNGTAASEQIDWDTRTPPQAVEVHLDPPVIDPANSVVDPDHYA</sequence>
<dbReference type="RefSeq" id="WP_034924698.1">
    <property type="nucleotide sequence ID" value="NZ_JDSS02000019.1"/>
</dbReference>